<sequence length="255" mass="28012">MTQLSIPSLIHKPLLKPPSLLPPPTPKQSLPKRLLLSPSLPLLPPNPPRRPNPIKAIPIEDIIEKDYSFISVAESLDPPDELSDKLHRIVSAGGVDRSSAVLVSLGTEGFVDRVAAAAQPGGLVVAVHASLMVLAAVKERRDEVRCWQGELLEVPERFGLFDAVFLCFLPGMSMPIDRVLEALIGRCSEGARIVISYAQGRNIIKQQQQQFPHMVTSDLPDRITIEKAAADHSLRVSEFVDDPTFYLAVLQYHKG</sequence>
<evidence type="ECO:0000313" key="1">
    <source>
        <dbReference type="EMBL" id="KAK1256555.1"/>
    </source>
</evidence>
<reference evidence="1" key="1">
    <citation type="journal article" date="2023" name="Nat. Commun.">
        <title>Diploid and tetraploid genomes of Acorus and the evolution of monocots.</title>
        <authorList>
            <person name="Ma L."/>
            <person name="Liu K.W."/>
            <person name="Li Z."/>
            <person name="Hsiao Y.Y."/>
            <person name="Qi Y."/>
            <person name="Fu T."/>
            <person name="Tang G.D."/>
            <person name="Zhang D."/>
            <person name="Sun W.H."/>
            <person name="Liu D.K."/>
            <person name="Li Y."/>
            <person name="Chen G.Z."/>
            <person name="Liu X.D."/>
            <person name="Liao X.Y."/>
            <person name="Jiang Y.T."/>
            <person name="Yu X."/>
            <person name="Hao Y."/>
            <person name="Huang J."/>
            <person name="Zhao X.W."/>
            <person name="Ke S."/>
            <person name="Chen Y.Y."/>
            <person name="Wu W.L."/>
            <person name="Hsu J.L."/>
            <person name="Lin Y.F."/>
            <person name="Huang M.D."/>
            <person name="Li C.Y."/>
            <person name="Huang L."/>
            <person name="Wang Z.W."/>
            <person name="Zhao X."/>
            <person name="Zhong W.Y."/>
            <person name="Peng D.H."/>
            <person name="Ahmad S."/>
            <person name="Lan S."/>
            <person name="Zhang J.S."/>
            <person name="Tsai W.C."/>
            <person name="Van de Peer Y."/>
            <person name="Liu Z.J."/>
        </authorList>
    </citation>
    <scope>NUCLEOTIDE SEQUENCE</scope>
    <source>
        <strain evidence="1">SCP</strain>
    </source>
</reference>
<comment type="caution">
    <text evidence="1">The sequence shown here is derived from an EMBL/GenBank/DDBJ whole genome shotgun (WGS) entry which is preliminary data.</text>
</comment>
<dbReference type="Proteomes" id="UP001179952">
    <property type="component" value="Unassembled WGS sequence"/>
</dbReference>
<evidence type="ECO:0000313" key="2">
    <source>
        <dbReference type="Proteomes" id="UP001179952"/>
    </source>
</evidence>
<dbReference type="GO" id="GO:0009507">
    <property type="term" value="C:chloroplast"/>
    <property type="evidence" value="ECO:0007669"/>
    <property type="project" value="TreeGrafter"/>
</dbReference>
<reference evidence="1" key="2">
    <citation type="submission" date="2023-06" db="EMBL/GenBank/DDBJ databases">
        <authorList>
            <person name="Ma L."/>
            <person name="Liu K.-W."/>
            <person name="Li Z."/>
            <person name="Hsiao Y.-Y."/>
            <person name="Qi Y."/>
            <person name="Fu T."/>
            <person name="Tang G."/>
            <person name="Zhang D."/>
            <person name="Sun W.-H."/>
            <person name="Liu D.-K."/>
            <person name="Li Y."/>
            <person name="Chen G.-Z."/>
            <person name="Liu X.-D."/>
            <person name="Liao X.-Y."/>
            <person name="Jiang Y.-T."/>
            <person name="Yu X."/>
            <person name="Hao Y."/>
            <person name="Huang J."/>
            <person name="Zhao X.-W."/>
            <person name="Ke S."/>
            <person name="Chen Y.-Y."/>
            <person name="Wu W.-L."/>
            <person name="Hsu J.-L."/>
            <person name="Lin Y.-F."/>
            <person name="Huang M.-D."/>
            <person name="Li C.-Y."/>
            <person name="Huang L."/>
            <person name="Wang Z.-W."/>
            <person name="Zhao X."/>
            <person name="Zhong W.-Y."/>
            <person name="Peng D.-H."/>
            <person name="Ahmad S."/>
            <person name="Lan S."/>
            <person name="Zhang J.-S."/>
            <person name="Tsai W.-C."/>
            <person name="Van De Peer Y."/>
            <person name="Liu Z.-J."/>
        </authorList>
    </citation>
    <scope>NUCLEOTIDE SEQUENCE</scope>
    <source>
        <strain evidence="1">SCP</strain>
        <tissue evidence="1">Leaves</tissue>
    </source>
</reference>
<dbReference type="PANTHER" id="PTHR37217">
    <property type="entry name" value="EXPRESSED PROTEIN"/>
    <property type="match status" value="1"/>
</dbReference>
<dbReference type="AlphaFoldDB" id="A0AAV8ZYC0"/>
<proteinExistence type="predicted"/>
<dbReference type="SUPFAM" id="SSF53335">
    <property type="entry name" value="S-adenosyl-L-methionine-dependent methyltransferases"/>
    <property type="match status" value="1"/>
</dbReference>
<protein>
    <submittedName>
        <fullName evidence="1">Uncharacterized protein</fullName>
    </submittedName>
</protein>
<dbReference type="EMBL" id="JAUJYN010000113">
    <property type="protein sequence ID" value="KAK1256555.1"/>
    <property type="molecule type" value="Genomic_DNA"/>
</dbReference>
<name>A0AAV8ZYC0_ACOGR</name>
<dbReference type="Gene3D" id="3.40.50.150">
    <property type="entry name" value="Vaccinia Virus protein VP39"/>
    <property type="match status" value="1"/>
</dbReference>
<dbReference type="PANTHER" id="PTHR37217:SF1">
    <property type="entry name" value="EXPRESSED PROTEIN"/>
    <property type="match status" value="1"/>
</dbReference>
<organism evidence="1 2">
    <name type="scientific">Acorus gramineus</name>
    <name type="common">Dwarf sweet flag</name>
    <dbReference type="NCBI Taxonomy" id="55184"/>
    <lineage>
        <taxon>Eukaryota</taxon>
        <taxon>Viridiplantae</taxon>
        <taxon>Streptophyta</taxon>
        <taxon>Embryophyta</taxon>
        <taxon>Tracheophyta</taxon>
        <taxon>Spermatophyta</taxon>
        <taxon>Magnoliopsida</taxon>
        <taxon>Liliopsida</taxon>
        <taxon>Acoraceae</taxon>
        <taxon>Acorus</taxon>
    </lineage>
</organism>
<accession>A0AAV8ZYC0</accession>
<dbReference type="InterPro" id="IPR029063">
    <property type="entry name" value="SAM-dependent_MTases_sf"/>
</dbReference>
<keyword evidence="2" id="KW-1185">Reference proteome</keyword>
<gene>
    <name evidence="1" type="ORF">QJS04_geneDACA024741</name>
</gene>